<comment type="caution">
    <text evidence="4">The sequence shown here is derived from an EMBL/GenBank/DDBJ whole genome shotgun (WGS) entry which is preliminary data.</text>
</comment>
<dbReference type="Pfam" id="PF13508">
    <property type="entry name" value="Acetyltransf_7"/>
    <property type="match status" value="1"/>
</dbReference>
<evidence type="ECO:0000256" key="1">
    <source>
        <dbReference type="ARBA" id="ARBA00022679"/>
    </source>
</evidence>
<dbReference type="InterPro" id="IPR000182">
    <property type="entry name" value="GNAT_dom"/>
</dbReference>
<evidence type="ECO:0000313" key="5">
    <source>
        <dbReference type="Proteomes" id="UP000322634"/>
    </source>
</evidence>
<protein>
    <submittedName>
        <fullName evidence="4">GNAT family N-acetyltransferase</fullName>
    </submittedName>
</protein>
<keyword evidence="2" id="KW-0012">Acyltransferase</keyword>
<keyword evidence="1 4" id="KW-0808">Transferase</keyword>
<organism evidence="4 5">
    <name type="scientific">Actinomadura syzygii</name>
    <dbReference type="NCBI Taxonomy" id="1427538"/>
    <lineage>
        <taxon>Bacteria</taxon>
        <taxon>Bacillati</taxon>
        <taxon>Actinomycetota</taxon>
        <taxon>Actinomycetes</taxon>
        <taxon>Streptosporangiales</taxon>
        <taxon>Thermomonosporaceae</taxon>
        <taxon>Actinomadura</taxon>
    </lineage>
</organism>
<keyword evidence="5" id="KW-1185">Reference proteome</keyword>
<gene>
    <name evidence="4" type="ORF">FXF65_34510</name>
</gene>
<dbReference type="PANTHER" id="PTHR43877">
    <property type="entry name" value="AMINOALKYLPHOSPHONATE N-ACETYLTRANSFERASE-RELATED-RELATED"/>
    <property type="match status" value="1"/>
</dbReference>
<dbReference type="AlphaFoldDB" id="A0A5D0TVE2"/>
<dbReference type="InterPro" id="IPR050832">
    <property type="entry name" value="Bact_Acetyltransf"/>
</dbReference>
<evidence type="ECO:0000259" key="3">
    <source>
        <dbReference type="PROSITE" id="PS51186"/>
    </source>
</evidence>
<dbReference type="InterPro" id="IPR016181">
    <property type="entry name" value="Acyl_CoA_acyltransferase"/>
</dbReference>
<feature type="domain" description="N-acetyltransferase" evidence="3">
    <location>
        <begin position="4"/>
        <end position="149"/>
    </location>
</feature>
<dbReference type="Gene3D" id="3.40.630.30">
    <property type="match status" value="1"/>
</dbReference>
<dbReference type="OrthoDB" id="572496at2"/>
<dbReference type="GO" id="GO:0016747">
    <property type="term" value="F:acyltransferase activity, transferring groups other than amino-acyl groups"/>
    <property type="evidence" value="ECO:0007669"/>
    <property type="project" value="InterPro"/>
</dbReference>
<evidence type="ECO:0000256" key="2">
    <source>
        <dbReference type="ARBA" id="ARBA00023315"/>
    </source>
</evidence>
<name>A0A5D0TVE2_9ACTN</name>
<proteinExistence type="predicted"/>
<dbReference type="Proteomes" id="UP000322634">
    <property type="component" value="Unassembled WGS sequence"/>
</dbReference>
<reference evidence="4 5" key="1">
    <citation type="submission" date="2019-08" db="EMBL/GenBank/DDBJ databases">
        <title>Actinomadura sp. nov. CYP1-5 isolated from mountain soil.</title>
        <authorList>
            <person name="Songsumanus A."/>
            <person name="Kuncharoen N."/>
            <person name="Kudo T."/>
            <person name="Yuki M."/>
            <person name="Igarashi Y."/>
            <person name="Tanasupawat S."/>
        </authorList>
    </citation>
    <scope>NUCLEOTIDE SEQUENCE [LARGE SCALE GENOMIC DNA]</scope>
    <source>
        <strain evidence="4 5">GKU157</strain>
    </source>
</reference>
<dbReference type="SUPFAM" id="SSF55729">
    <property type="entry name" value="Acyl-CoA N-acyltransferases (Nat)"/>
    <property type="match status" value="1"/>
</dbReference>
<accession>A0A5D0TVE2</accession>
<evidence type="ECO:0000313" key="4">
    <source>
        <dbReference type="EMBL" id="TYC09370.1"/>
    </source>
</evidence>
<dbReference type="PROSITE" id="PS51186">
    <property type="entry name" value="GNAT"/>
    <property type="match status" value="1"/>
</dbReference>
<dbReference type="CDD" id="cd04301">
    <property type="entry name" value="NAT_SF"/>
    <property type="match status" value="1"/>
</dbReference>
<sequence>MASPRIRPATQDDRARIEEIVEAAYTPWAELIGARPLPMDADYTALIDAGHVFVTGDGPHGVIVLIPEDGALLVENVAVAPDRHGRGLGGALLAFAEDHARALGLPGLRLYTNELMTSNIARYERLGYRETGRQDIGGRYVIHMSKPLG</sequence>
<dbReference type="EMBL" id="VSFF01000014">
    <property type="protein sequence ID" value="TYC09370.1"/>
    <property type="molecule type" value="Genomic_DNA"/>
</dbReference>
<dbReference type="RefSeq" id="WP_148354264.1">
    <property type="nucleotide sequence ID" value="NZ_JBHSBF010000024.1"/>
</dbReference>